<gene>
    <name evidence="1" type="ORF">Lisr_0503</name>
</gene>
<reference evidence="1 2" key="1">
    <citation type="submission" date="2015-11" db="EMBL/GenBank/DDBJ databases">
        <title>Genomic analysis of 38 Legionella species identifies large and diverse effector repertoires.</title>
        <authorList>
            <person name="Burstein D."/>
            <person name="Amaro F."/>
            <person name="Zusman T."/>
            <person name="Lifshitz Z."/>
            <person name="Cohen O."/>
            <person name="Gilbert J.A."/>
            <person name="Pupko T."/>
            <person name="Shuman H.A."/>
            <person name="Segal G."/>
        </authorList>
    </citation>
    <scope>NUCLEOTIDE SEQUENCE [LARGE SCALE GENOMIC DNA]</scope>
    <source>
        <strain evidence="1 2">Bercovier 4</strain>
    </source>
</reference>
<dbReference type="EMBL" id="LNYH01000016">
    <property type="protein sequence ID" value="KTD32030.1"/>
    <property type="molecule type" value="Genomic_DNA"/>
</dbReference>
<evidence type="ECO:0000313" key="1">
    <source>
        <dbReference type="EMBL" id="KTD32030.1"/>
    </source>
</evidence>
<dbReference type="PATRIC" id="fig|454.4.peg.529"/>
<organism evidence="1 2">
    <name type="scientific">Legionella israelensis</name>
    <dbReference type="NCBI Taxonomy" id="454"/>
    <lineage>
        <taxon>Bacteria</taxon>
        <taxon>Pseudomonadati</taxon>
        <taxon>Pseudomonadota</taxon>
        <taxon>Gammaproteobacteria</taxon>
        <taxon>Legionellales</taxon>
        <taxon>Legionellaceae</taxon>
        <taxon>Legionella</taxon>
    </lineage>
</organism>
<protein>
    <submittedName>
        <fullName evidence="1">Uncharacterized protein</fullName>
    </submittedName>
</protein>
<comment type="caution">
    <text evidence="1">The sequence shown here is derived from an EMBL/GenBank/DDBJ whole genome shotgun (WGS) entry which is preliminary data.</text>
</comment>
<dbReference type="Proteomes" id="UP000054761">
    <property type="component" value="Unassembled WGS sequence"/>
</dbReference>
<proteinExistence type="predicted"/>
<accession>A0A0W0WIB6</accession>
<keyword evidence="2" id="KW-1185">Reference proteome</keyword>
<dbReference type="STRING" id="454.Lisr_0503"/>
<name>A0A0W0WIB6_9GAMM</name>
<dbReference type="AlphaFoldDB" id="A0A0W0WIB6"/>
<dbReference type="RefSeq" id="WP_058500887.1">
    <property type="nucleotide sequence ID" value="NZ_CP038273.1"/>
</dbReference>
<dbReference type="OrthoDB" id="5631765at2"/>
<evidence type="ECO:0000313" key="2">
    <source>
        <dbReference type="Proteomes" id="UP000054761"/>
    </source>
</evidence>
<sequence>MFFDIQPHEKKYQLKTSSIVQIPLNERFELILKVIDNIKAKKLSEKLLFVPGFTSESIRSQCIAGMRRFCNLKQEGKNIIVTDEDVKKLKDLARKFVSESILLNGSVSHFFYDGVHLEAALEQNTY</sequence>